<dbReference type="Gene3D" id="3.10.10.10">
    <property type="entry name" value="HIV Type 1 Reverse Transcriptase, subunit A, domain 1"/>
    <property type="match status" value="1"/>
</dbReference>
<dbReference type="SUPFAM" id="SSF56672">
    <property type="entry name" value="DNA/RNA polymerases"/>
    <property type="match status" value="1"/>
</dbReference>
<gene>
    <name evidence="2" type="primary">LOC102800980</name>
</gene>
<sequence length="196" mass="22185">PEIVTSIIDNEVKKGFLIGPFVSPPFEHYRCSPIGIVDKKYSNKKRLIVDLSSPHDAADTPSINDLINKEDFSLSYVTIDDAILAINKAGKGAKLCKTDIADAFKLMPIHASLWHLYGIHWNEQFYFFVRLAFGCRSSPKIFDQLSTAVCWIAEHNYGVQTIFHLLDDFLTVDSPSYDAERTMAILTLLFHDLGFR</sequence>
<keyword evidence="1" id="KW-1185">Reference proteome</keyword>
<dbReference type="InterPro" id="IPR052055">
    <property type="entry name" value="Hepadnavirus_pol/RT"/>
</dbReference>
<dbReference type="PANTHER" id="PTHR33050">
    <property type="entry name" value="REVERSE TRANSCRIPTASE DOMAIN-CONTAINING PROTEIN"/>
    <property type="match status" value="1"/>
</dbReference>
<dbReference type="Proteomes" id="UP000694865">
    <property type="component" value="Unplaced"/>
</dbReference>
<proteinExistence type="predicted"/>
<accession>A0ABM0MQ02</accession>
<dbReference type="GeneID" id="102800980"/>
<evidence type="ECO:0000313" key="2">
    <source>
        <dbReference type="RefSeq" id="XP_006822093.1"/>
    </source>
</evidence>
<protein>
    <submittedName>
        <fullName evidence="2">Uncharacterized protein LOC102800980</fullName>
    </submittedName>
</protein>
<organism evidence="1 2">
    <name type="scientific">Saccoglossus kowalevskii</name>
    <name type="common">Acorn worm</name>
    <dbReference type="NCBI Taxonomy" id="10224"/>
    <lineage>
        <taxon>Eukaryota</taxon>
        <taxon>Metazoa</taxon>
        <taxon>Hemichordata</taxon>
        <taxon>Enteropneusta</taxon>
        <taxon>Harrimaniidae</taxon>
        <taxon>Saccoglossus</taxon>
    </lineage>
</organism>
<name>A0ABM0MQ02_SACKO</name>
<reference evidence="2" key="1">
    <citation type="submission" date="2025-08" db="UniProtKB">
        <authorList>
            <consortium name="RefSeq"/>
        </authorList>
    </citation>
    <scope>IDENTIFICATION</scope>
    <source>
        <tissue evidence="2">Testes</tissue>
    </source>
</reference>
<dbReference type="PANTHER" id="PTHR33050:SF8">
    <property type="entry name" value="REVERSE TRANSCRIPTASE DOMAIN-CONTAINING PROTEIN"/>
    <property type="match status" value="1"/>
</dbReference>
<evidence type="ECO:0000313" key="1">
    <source>
        <dbReference type="Proteomes" id="UP000694865"/>
    </source>
</evidence>
<dbReference type="Gene3D" id="3.30.70.270">
    <property type="match status" value="1"/>
</dbReference>
<dbReference type="InterPro" id="IPR043502">
    <property type="entry name" value="DNA/RNA_pol_sf"/>
</dbReference>
<feature type="non-terminal residue" evidence="2">
    <location>
        <position position="1"/>
    </location>
</feature>
<dbReference type="RefSeq" id="XP_006822093.1">
    <property type="nucleotide sequence ID" value="XM_006822030.1"/>
</dbReference>
<dbReference type="InterPro" id="IPR043128">
    <property type="entry name" value="Rev_trsase/Diguanyl_cyclase"/>
</dbReference>